<evidence type="ECO:0000256" key="6">
    <source>
        <dbReference type="SAM" id="Phobius"/>
    </source>
</evidence>
<evidence type="ECO:0000313" key="8">
    <source>
        <dbReference type="EMBL" id="VAW39179.1"/>
    </source>
</evidence>
<evidence type="ECO:0000256" key="3">
    <source>
        <dbReference type="ARBA" id="ARBA00022748"/>
    </source>
</evidence>
<accession>A0A3B0VQM9</accession>
<sequence length="341" mass="39980">MPIDLAQFTTIGRILLYFLAALGGISALFGVFNACRKQERAYSLNRCLLLGVNTAFAAGFLLIAWLHLRIYLHMPLRLPLDLVPWLNEQLRLINRQAAYAFTLYDPAHPPRYIIPLWIENEKYYFWFMAYAFMAYRAWRQTDNHRLRGVLQLFLGIQTTILLLAANPFARPLAKFFQETAPWFSAHLPAISRLGLFMKLYPRMTFYYNASYMWLHPPLLFLSYACITITFITSLFMLAERRPAIEALGYDFAKLGYFMLTFGMLLGYPWALQAWGPNWWWDPKICSSIMMWAVYSTYLHSRLYAHNKPGMWYFTSILGILCFTAMIFTFITSFYFPGEHTF</sequence>
<evidence type="ECO:0000259" key="7">
    <source>
        <dbReference type="Pfam" id="PF01578"/>
    </source>
</evidence>
<feature type="transmembrane region" description="Helical" evidence="6">
    <location>
        <begin position="47"/>
        <end position="68"/>
    </location>
</feature>
<feature type="domain" description="Cytochrome c assembly protein" evidence="7">
    <location>
        <begin position="124"/>
        <end position="334"/>
    </location>
</feature>
<dbReference type="AlphaFoldDB" id="A0A3B0VQM9"/>
<feature type="transmembrane region" description="Helical" evidence="6">
    <location>
        <begin position="218"/>
        <end position="238"/>
    </location>
</feature>
<dbReference type="GO" id="GO:0020037">
    <property type="term" value="F:heme binding"/>
    <property type="evidence" value="ECO:0007669"/>
    <property type="project" value="InterPro"/>
</dbReference>
<dbReference type="GO" id="GO:0017004">
    <property type="term" value="P:cytochrome complex assembly"/>
    <property type="evidence" value="ECO:0007669"/>
    <property type="project" value="UniProtKB-KW"/>
</dbReference>
<comment type="subcellular location">
    <subcellularLocation>
        <location evidence="1">Membrane</location>
        <topology evidence="1">Multi-pass membrane protein</topology>
    </subcellularLocation>
</comment>
<dbReference type="InterPro" id="IPR002541">
    <property type="entry name" value="Cyt_c_assembly"/>
</dbReference>
<reference evidence="8" key="1">
    <citation type="submission" date="2018-06" db="EMBL/GenBank/DDBJ databases">
        <authorList>
            <person name="Zhirakovskaya E."/>
        </authorList>
    </citation>
    <scope>NUCLEOTIDE SEQUENCE</scope>
</reference>
<keyword evidence="5 6" id="KW-0472">Membrane</keyword>
<gene>
    <name evidence="8" type="ORF">MNBD_DELTA03-867</name>
</gene>
<dbReference type="PANTHER" id="PTHR30071:SF1">
    <property type="entry name" value="CYTOCHROME B_B6 PROTEIN-RELATED"/>
    <property type="match status" value="1"/>
</dbReference>
<feature type="transmembrane region" description="Helical" evidence="6">
    <location>
        <begin position="123"/>
        <end position="138"/>
    </location>
</feature>
<keyword evidence="4 6" id="KW-1133">Transmembrane helix</keyword>
<dbReference type="Pfam" id="PF01578">
    <property type="entry name" value="Cytochrom_C_asm"/>
    <property type="match status" value="1"/>
</dbReference>
<evidence type="ECO:0000256" key="4">
    <source>
        <dbReference type="ARBA" id="ARBA00022989"/>
    </source>
</evidence>
<proteinExistence type="predicted"/>
<evidence type="ECO:0000256" key="5">
    <source>
        <dbReference type="ARBA" id="ARBA00023136"/>
    </source>
</evidence>
<keyword evidence="2 6" id="KW-0812">Transmembrane</keyword>
<dbReference type="PANTHER" id="PTHR30071">
    <property type="entry name" value="HEME EXPORTER PROTEIN C"/>
    <property type="match status" value="1"/>
</dbReference>
<feature type="transmembrane region" description="Helical" evidence="6">
    <location>
        <begin position="250"/>
        <end position="271"/>
    </location>
</feature>
<protein>
    <submittedName>
        <fullName evidence="8">Cytochrome c assembly protein</fullName>
    </submittedName>
</protein>
<dbReference type="GO" id="GO:0005886">
    <property type="term" value="C:plasma membrane"/>
    <property type="evidence" value="ECO:0007669"/>
    <property type="project" value="TreeGrafter"/>
</dbReference>
<evidence type="ECO:0000256" key="2">
    <source>
        <dbReference type="ARBA" id="ARBA00022692"/>
    </source>
</evidence>
<feature type="transmembrane region" description="Helical" evidence="6">
    <location>
        <begin position="14"/>
        <end position="35"/>
    </location>
</feature>
<dbReference type="EMBL" id="UOEX01000276">
    <property type="protein sequence ID" value="VAW39179.1"/>
    <property type="molecule type" value="Genomic_DNA"/>
</dbReference>
<organism evidence="8">
    <name type="scientific">hydrothermal vent metagenome</name>
    <dbReference type="NCBI Taxonomy" id="652676"/>
    <lineage>
        <taxon>unclassified sequences</taxon>
        <taxon>metagenomes</taxon>
        <taxon>ecological metagenomes</taxon>
    </lineage>
</organism>
<name>A0A3B0VQM9_9ZZZZ</name>
<feature type="transmembrane region" description="Helical" evidence="6">
    <location>
        <begin position="310"/>
        <end position="335"/>
    </location>
</feature>
<dbReference type="InterPro" id="IPR045062">
    <property type="entry name" value="Cyt_c_biogenesis_CcsA/CcmC"/>
</dbReference>
<keyword evidence="3" id="KW-0201">Cytochrome c-type biogenesis</keyword>
<evidence type="ECO:0000256" key="1">
    <source>
        <dbReference type="ARBA" id="ARBA00004141"/>
    </source>
</evidence>
<feature type="transmembrane region" description="Helical" evidence="6">
    <location>
        <begin position="150"/>
        <end position="169"/>
    </location>
</feature>